<dbReference type="GO" id="GO:0008483">
    <property type="term" value="F:transaminase activity"/>
    <property type="evidence" value="ECO:0007669"/>
    <property type="project" value="UniProtKB-KW"/>
</dbReference>
<dbReference type="Pfam" id="PF00266">
    <property type="entry name" value="Aminotran_5"/>
    <property type="match status" value="1"/>
</dbReference>
<keyword evidence="3" id="KW-0808">Transferase</keyword>
<dbReference type="PANTHER" id="PTHR43092:SF2">
    <property type="entry name" value="HERCYNYLCYSTEINE SULFOXIDE LYASE"/>
    <property type="match status" value="1"/>
</dbReference>
<name>A0A917S1K2_9ACTN</name>
<reference evidence="3" key="2">
    <citation type="submission" date="2020-09" db="EMBL/GenBank/DDBJ databases">
        <authorList>
            <person name="Sun Q."/>
            <person name="Zhou Y."/>
        </authorList>
    </citation>
    <scope>NUCLEOTIDE SEQUENCE</scope>
    <source>
        <strain evidence="3">CGMCC 4.7306</strain>
    </source>
</reference>
<accession>A0A917S1K2</accession>
<keyword evidence="3" id="KW-0032">Aminotransferase</keyword>
<dbReference type="EMBL" id="BMMZ01000001">
    <property type="protein sequence ID" value="GGL50773.1"/>
    <property type="molecule type" value="Genomic_DNA"/>
</dbReference>
<organism evidence="3 4">
    <name type="scientific">Microlunatus endophyticus</name>
    <dbReference type="NCBI Taxonomy" id="1716077"/>
    <lineage>
        <taxon>Bacteria</taxon>
        <taxon>Bacillati</taxon>
        <taxon>Actinomycetota</taxon>
        <taxon>Actinomycetes</taxon>
        <taxon>Propionibacteriales</taxon>
        <taxon>Propionibacteriaceae</taxon>
        <taxon>Microlunatus</taxon>
    </lineage>
</organism>
<dbReference type="InterPro" id="IPR015421">
    <property type="entry name" value="PyrdxlP-dep_Trfase_major"/>
</dbReference>
<dbReference type="InterPro" id="IPR015424">
    <property type="entry name" value="PyrdxlP-dep_Trfase"/>
</dbReference>
<comment type="caution">
    <text evidence="3">The sequence shown here is derived from an EMBL/GenBank/DDBJ whole genome shotgun (WGS) entry which is preliminary data.</text>
</comment>
<evidence type="ECO:0000259" key="2">
    <source>
        <dbReference type="Pfam" id="PF00266"/>
    </source>
</evidence>
<keyword evidence="4" id="KW-1185">Reference proteome</keyword>
<dbReference type="Proteomes" id="UP000613840">
    <property type="component" value="Unassembled WGS sequence"/>
</dbReference>
<sequence>MDLELLDKFGLDPDVLHLNHGAFGVAPIAVRRHAEAWRDRAERNPNHFNSVELRELVPQARRFVAAWLSVDPEGVGWVRNVSEGASAVISSLDLEPGDQIVVCNHGYGAVRIAAEHWAGRRGASVRAAEFALGAGDDEIVDAFVAVCGPRTRLVIVDQITSPTATVLPVAEIAAAIEAPVLVDAAHVPGTLPVDIEELGVAYWVGNLHKWAFTPRGTAVLWSREDRRAGTPPSVLSWHLHDGYAEAFDHPGTWDYSGWLAAPAGLDFWTELGGWEQIDRQSATVDAGQRLLADALGTSLDGLPVHPAPTMRIVRLPDHLLRGDNPARQRLADEFGIQVPMHEFGGEALMRIAGAVYNTPDDYQRLADALIKIIG</sequence>
<evidence type="ECO:0000313" key="3">
    <source>
        <dbReference type="EMBL" id="GGL50773.1"/>
    </source>
</evidence>
<evidence type="ECO:0000256" key="1">
    <source>
        <dbReference type="ARBA" id="ARBA00022898"/>
    </source>
</evidence>
<dbReference type="AlphaFoldDB" id="A0A917S1K2"/>
<dbReference type="InterPro" id="IPR015422">
    <property type="entry name" value="PyrdxlP-dep_Trfase_small"/>
</dbReference>
<dbReference type="SUPFAM" id="SSF53383">
    <property type="entry name" value="PLP-dependent transferases"/>
    <property type="match status" value="1"/>
</dbReference>
<keyword evidence="1" id="KW-0663">Pyridoxal phosphate</keyword>
<reference evidence="3" key="1">
    <citation type="journal article" date="2014" name="Int. J. Syst. Evol. Microbiol.">
        <title>Complete genome sequence of Corynebacterium casei LMG S-19264T (=DSM 44701T), isolated from a smear-ripened cheese.</title>
        <authorList>
            <consortium name="US DOE Joint Genome Institute (JGI-PGF)"/>
            <person name="Walter F."/>
            <person name="Albersmeier A."/>
            <person name="Kalinowski J."/>
            <person name="Ruckert C."/>
        </authorList>
    </citation>
    <scope>NUCLEOTIDE SEQUENCE</scope>
    <source>
        <strain evidence="3">CGMCC 4.7306</strain>
    </source>
</reference>
<gene>
    <name evidence="3" type="ORF">GCM10011575_06280</name>
</gene>
<evidence type="ECO:0000313" key="4">
    <source>
        <dbReference type="Proteomes" id="UP000613840"/>
    </source>
</evidence>
<dbReference type="RefSeq" id="WP_188893677.1">
    <property type="nucleotide sequence ID" value="NZ_BMMZ01000001.1"/>
</dbReference>
<dbReference type="Gene3D" id="3.90.1150.10">
    <property type="entry name" value="Aspartate Aminotransferase, domain 1"/>
    <property type="match status" value="1"/>
</dbReference>
<protein>
    <submittedName>
        <fullName evidence="3">Aminotransferase class V</fullName>
    </submittedName>
</protein>
<feature type="domain" description="Aminotransferase class V" evidence="2">
    <location>
        <begin position="48"/>
        <end position="235"/>
    </location>
</feature>
<dbReference type="InterPro" id="IPR000192">
    <property type="entry name" value="Aminotrans_V_dom"/>
</dbReference>
<dbReference type="Gene3D" id="3.40.640.10">
    <property type="entry name" value="Type I PLP-dependent aspartate aminotransferase-like (Major domain)"/>
    <property type="match status" value="1"/>
</dbReference>
<dbReference type="PANTHER" id="PTHR43092">
    <property type="entry name" value="L-CYSTEINE DESULFHYDRASE"/>
    <property type="match status" value="1"/>
</dbReference>
<proteinExistence type="predicted"/>